<dbReference type="InterPro" id="IPR002716">
    <property type="entry name" value="PIN_dom"/>
</dbReference>
<feature type="domain" description="VapC50 C-terminal" evidence="2">
    <location>
        <begin position="133"/>
        <end position="185"/>
    </location>
</feature>
<gene>
    <name evidence="3" type="ORF">OJF2_02230</name>
</gene>
<dbReference type="OrthoDB" id="211933at2"/>
<evidence type="ECO:0000259" key="1">
    <source>
        <dbReference type="Pfam" id="PF13470"/>
    </source>
</evidence>
<name>A0A5B9VU48_9BACT</name>
<reference evidence="3 4" key="1">
    <citation type="submission" date="2019-08" db="EMBL/GenBank/DDBJ databases">
        <title>Deep-cultivation of Planctomycetes and their phenomic and genomic characterization uncovers novel biology.</title>
        <authorList>
            <person name="Wiegand S."/>
            <person name="Jogler M."/>
            <person name="Boedeker C."/>
            <person name="Pinto D."/>
            <person name="Vollmers J."/>
            <person name="Rivas-Marin E."/>
            <person name="Kohn T."/>
            <person name="Peeters S.H."/>
            <person name="Heuer A."/>
            <person name="Rast P."/>
            <person name="Oberbeckmann S."/>
            <person name="Bunk B."/>
            <person name="Jeske O."/>
            <person name="Meyerdierks A."/>
            <person name="Storesund J.E."/>
            <person name="Kallscheuer N."/>
            <person name="Luecker S."/>
            <person name="Lage O.M."/>
            <person name="Pohl T."/>
            <person name="Merkel B.J."/>
            <person name="Hornburger P."/>
            <person name="Mueller R.-W."/>
            <person name="Bruemmer F."/>
            <person name="Labrenz M."/>
            <person name="Spormann A.M."/>
            <person name="Op den Camp H."/>
            <person name="Overmann J."/>
            <person name="Amann R."/>
            <person name="Jetten M.S.M."/>
            <person name="Mascher T."/>
            <person name="Medema M.H."/>
            <person name="Devos D.P."/>
            <person name="Kaster A.-K."/>
            <person name="Ovreas L."/>
            <person name="Rohde M."/>
            <person name="Galperin M.Y."/>
            <person name="Jogler C."/>
        </authorList>
    </citation>
    <scope>NUCLEOTIDE SEQUENCE [LARGE SCALE GENOMIC DNA]</scope>
    <source>
        <strain evidence="3 4">OJF2</strain>
    </source>
</reference>
<dbReference type="KEGG" id="agv:OJF2_02230"/>
<proteinExistence type="predicted"/>
<dbReference type="Proteomes" id="UP000324233">
    <property type="component" value="Chromosome"/>
</dbReference>
<feature type="domain" description="PIN" evidence="1">
    <location>
        <begin position="7"/>
        <end position="113"/>
    </location>
</feature>
<dbReference type="Pfam" id="PF26343">
    <property type="entry name" value="VapC50_C"/>
    <property type="match status" value="1"/>
</dbReference>
<evidence type="ECO:0000313" key="4">
    <source>
        <dbReference type="Proteomes" id="UP000324233"/>
    </source>
</evidence>
<dbReference type="RefSeq" id="WP_148590471.1">
    <property type="nucleotide sequence ID" value="NZ_CP042997.1"/>
</dbReference>
<organism evidence="3 4">
    <name type="scientific">Aquisphaera giovannonii</name>
    <dbReference type="NCBI Taxonomy" id="406548"/>
    <lineage>
        <taxon>Bacteria</taxon>
        <taxon>Pseudomonadati</taxon>
        <taxon>Planctomycetota</taxon>
        <taxon>Planctomycetia</taxon>
        <taxon>Isosphaerales</taxon>
        <taxon>Isosphaeraceae</taxon>
        <taxon>Aquisphaera</taxon>
    </lineage>
</organism>
<evidence type="ECO:0000313" key="3">
    <source>
        <dbReference type="EMBL" id="QEH31758.1"/>
    </source>
</evidence>
<accession>A0A5B9VU48</accession>
<protein>
    <submittedName>
        <fullName evidence="3">Uncharacterized protein</fullName>
    </submittedName>
</protein>
<keyword evidence="4" id="KW-1185">Reference proteome</keyword>
<dbReference type="InterPro" id="IPR058652">
    <property type="entry name" value="VapC50_C"/>
</dbReference>
<dbReference type="EMBL" id="CP042997">
    <property type="protein sequence ID" value="QEH31758.1"/>
    <property type="molecule type" value="Genomic_DNA"/>
</dbReference>
<sequence>MEPVPTAIVDACVLYSAPVRDLLVRPAQAGVFHARWTADIHDEWIRNVLKNNPRLTRPRLERTRSLMDAAVRDCLVTGYADLIDSLTLPDADDRHVLAAAIRAGASLILTFNLKDFPPGDLAPHGVTARHPGALLADLLDAFPDEFLKAIRLQREALKDPPMSAEDLLARLETAGLARTATRLRQRG</sequence>
<dbReference type="Pfam" id="PF13470">
    <property type="entry name" value="PIN_3"/>
    <property type="match status" value="1"/>
</dbReference>
<evidence type="ECO:0000259" key="2">
    <source>
        <dbReference type="Pfam" id="PF26343"/>
    </source>
</evidence>
<dbReference type="AlphaFoldDB" id="A0A5B9VU48"/>